<protein>
    <submittedName>
        <fullName evidence="2">Putative adhesin</fullName>
    </submittedName>
</protein>
<dbReference type="EMBL" id="PYAX01000007">
    <property type="protein sequence ID" value="PSL54116.1"/>
    <property type="molecule type" value="Genomic_DNA"/>
</dbReference>
<keyword evidence="3" id="KW-1185">Reference proteome</keyword>
<feature type="domain" description="DUF4097" evidence="1">
    <location>
        <begin position="58"/>
        <end position="250"/>
    </location>
</feature>
<dbReference type="RefSeq" id="WP_106617232.1">
    <property type="nucleotide sequence ID" value="NZ_PYAX01000007.1"/>
</dbReference>
<dbReference type="AlphaFoldDB" id="A0A2P8I6P7"/>
<sequence>MPSFATPGPISLTLDLVSGTALITAADRDDTVVEVGPGDADNANDVKAAEGTEVDFTAGRLTVRTPRSRSIFGRPGSVDVVVRLPTGSTVVAKGSLADFHAEGTLGECRFTTSAGNLRLADTGPLKAGTSSGDVLVGRVTGRAELSTGSGELRVGTLDGPGTVKNSNGVTWIGEVTGDLKVNAANGDIHVGHAAGDVRATTANGHIRVTEVVRGSLEVQTKSGELEIGIREGTAAWLDVRSTAGRVRNELTGTDTPGDAEERVEVHARTYLGNILIHRS</sequence>
<dbReference type="Proteomes" id="UP000241118">
    <property type="component" value="Unassembled WGS sequence"/>
</dbReference>
<reference evidence="2 3" key="1">
    <citation type="submission" date="2018-03" db="EMBL/GenBank/DDBJ databases">
        <title>Genomic Encyclopedia of Type Strains, Phase III (KMG-III): the genomes of soil and plant-associated and newly described type strains.</title>
        <authorList>
            <person name="Whitman W."/>
        </authorList>
    </citation>
    <scope>NUCLEOTIDE SEQUENCE [LARGE SCALE GENOMIC DNA]</scope>
    <source>
        <strain evidence="2 3">CGMCC 4.7097</strain>
    </source>
</reference>
<name>A0A2P8I6P7_SACCR</name>
<organism evidence="2 3">
    <name type="scientific">Saccharothrix carnea</name>
    <dbReference type="NCBI Taxonomy" id="1280637"/>
    <lineage>
        <taxon>Bacteria</taxon>
        <taxon>Bacillati</taxon>
        <taxon>Actinomycetota</taxon>
        <taxon>Actinomycetes</taxon>
        <taxon>Pseudonocardiales</taxon>
        <taxon>Pseudonocardiaceae</taxon>
        <taxon>Saccharothrix</taxon>
    </lineage>
</organism>
<comment type="caution">
    <text evidence="2">The sequence shown here is derived from an EMBL/GenBank/DDBJ whole genome shotgun (WGS) entry which is preliminary data.</text>
</comment>
<evidence type="ECO:0000313" key="3">
    <source>
        <dbReference type="Proteomes" id="UP000241118"/>
    </source>
</evidence>
<evidence type="ECO:0000313" key="2">
    <source>
        <dbReference type="EMBL" id="PSL54116.1"/>
    </source>
</evidence>
<dbReference type="OrthoDB" id="3252095at2"/>
<accession>A0A2P8I6P7</accession>
<gene>
    <name evidence="2" type="ORF">B0I31_107170</name>
</gene>
<dbReference type="Pfam" id="PF13349">
    <property type="entry name" value="DUF4097"/>
    <property type="match status" value="1"/>
</dbReference>
<evidence type="ECO:0000259" key="1">
    <source>
        <dbReference type="Pfam" id="PF13349"/>
    </source>
</evidence>
<dbReference type="InterPro" id="IPR025164">
    <property type="entry name" value="Toastrack_DUF4097"/>
</dbReference>
<proteinExistence type="predicted"/>